<feature type="region of interest" description="Disordered" evidence="2">
    <location>
        <begin position="1"/>
        <end position="41"/>
    </location>
</feature>
<organism evidence="4 5">
    <name type="scientific">Euphydryas editha</name>
    <name type="common">Edith's checkerspot</name>
    <dbReference type="NCBI Taxonomy" id="104508"/>
    <lineage>
        <taxon>Eukaryota</taxon>
        <taxon>Metazoa</taxon>
        <taxon>Ecdysozoa</taxon>
        <taxon>Arthropoda</taxon>
        <taxon>Hexapoda</taxon>
        <taxon>Insecta</taxon>
        <taxon>Pterygota</taxon>
        <taxon>Neoptera</taxon>
        <taxon>Endopterygota</taxon>
        <taxon>Lepidoptera</taxon>
        <taxon>Glossata</taxon>
        <taxon>Ditrysia</taxon>
        <taxon>Papilionoidea</taxon>
        <taxon>Nymphalidae</taxon>
        <taxon>Nymphalinae</taxon>
        <taxon>Euphydryas</taxon>
    </lineage>
</organism>
<evidence type="ECO:0000313" key="4">
    <source>
        <dbReference type="EMBL" id="CAH2103149.1"/>
    </source>
</evidence>
<proteinExistence type="predicted"/>
<evidence type="ECO:0000313" key="5">
    <source>
        <dbReference type="Proteomes" id="UP001153954"/>
    </source>
</evidence>
<dbReference type="SUPFAM" id="SSF57756">
    <property type="entry name" value="Retrovirus zinc finger-like domains"/>
    <property type="match status" value="1"/>
</dbReference>
<dbReference type="InterPro" id="IPR001878">
    <property type="entry name" value="Znf_CCHC"/>
</dbReference>
<dbReference type="PANTHER" id="PTHR33223:SF6">
    <property type="entry name" value="CCHC-TYPE DOMAIN-CONTAINING PROTEIN"/>
    <property type="match status" value="1"/>
</dbReference>
<gene>
    <name evidence="4" type="ORF">EEDITHA_LOCUS17698</name>
</gene>
<sequence>MSSTSRRRRENDQMFESQTLEAEIDETRSTRNEYAGRCSRSRSPIIGSRRIYTSRSPNNWTENNRENRISRERSLERRLRRRNYEQNEGYGLQRQSRSHEQRGRDTQTVPDCDHQKLRSRSPSFTVQDVIQIVNSLKAKEVQPSAQTTSNNKNVDHQNILPNFNPSTKNQRIDIWLRKVNECASVYGWDERTTTHFAMQKLQGLAKTWYEGLNSILFTWQEWQDKLLAAFPCEQNYGQIKEDMLKRKSKFNEPIEVYYYEKLTLLNQCDISGKRAVDCIIHGISDKMLKSSALALRCSYPEQLLQYLMSNKDMVNLSERSSYRNRQFNETNRFTSNHTVSTNPNPIFCFNCKEKGHPYLQCPKPLIRCNRCNKIGHKTESCFMNADKRPLRNEVPSTMCITDSKISSKFIKSVTVNGKLLDAFIDFGSEVSLIKKTVALQLGVKINKAISFIRGFGNELVQSTGNVVLDILIDDVKAKVTCKVVTDNLLDTSLLIGQSFTEQCHVIVYKDANRLNFFDIGKELPFSNTELKKEDHIKIRIAKDVEIYGETSVKTLCKPTISGDIVLNSKVLGKPNQQYIIKGGIYAVKKGLLFVTVLPYIIPCLLMENALICRTEKVELVNQIIETATRSTPSVQNTRIKINEIKIGENVTENDKLRLIQMLVCYEQCFATSLKELGCTNVSEMNIEIKNKQPVVYRPYRLSHHERETVQKNDKRNVRSWYS</sequence>
<keyword evidence="1" id="KW-0862">Zinc</keyword>
<dbReference type="CDD" id="cd00303">
    <property type="entry name" value="retropepsin_like"/>
    <property type="match status" value="1"/>
</dbReference>
<dbReference type="SUPFAM" id="SSF50630">
    <property type="entry name" value="Acid proteases"/>
    <property type="match status" value="1"/>
</dbReference>
<reference evidence="4" key="1">
    <citation type="submission" date="2022-03" db="EMBL/GenBank/DDBJ databases">
        <authorList>
            <person name="Tunstrom K."/>
        </authorList>
    </citation>
    <scope>NUCLEOTIDE SEQUENCE</scope>
</reference>
<dbReference type="Proteomes" id="UP001153954">
    <property type="component" value="Unassembled WGS sequence"/>
</dbReference>
<evidence type="ECO:0000259" key="3">
    <source>
        <dbReference type="PROSITE" id="PS50158"/>
    </source>
</evidence>
<dbReference type="Gene3D" id="2.40.70.10">
    <property type="entry name" value="Acid Proteases"/>
    <property type="match status" value="1"/>
</dbReference>
<dbReference type="InterPro" id="IPR036875">
    <property type="entry name" value="Znf_CCHC_sf"/>
</dbReference>
<feature type="region of interest" description="Disordered" evidence="2">
    <location>
        <begin position="141"/>
        <end position="163"/>
    </location>
</feature>
<feature type="domain" description="CCHC-type" evidence="3">
    <location>
        <begin position="348"/>
        <end position="363"/>
    </location>
</feature>
<dbReference type="PANTHER" id="PTHR33223">
    <property type="entry name" value="CCHC-TYPE DOMAIN-CONTAINING PROTEIN"/>
    <property type="match status" value="1"/>
</dbReference>
<keyword evidence="1" id="KW-0479">Metal-binding</keyword>
<dbReference type="GO" id="GO:0008270">
    <property type="term" value="F:zinc ion binding"/>
    <property type="evidence" value="ECO:0007669"/>
    <property type="project" value="UniProtKB-KW"/>
</dbReference>
<feature type="compositionally biased region" description="Basic and acidic residues" evidence="2">
    <location>
        <begin position="97"/>
        <end position="116"/>
    </location>
</feature>
<name>A0AAU9V010_EUPED</name>
<dbReference type="GO" id="GO:0003676">
    <property type="term" value="F:nucleic acid binding"/>
    <property type="evidence" value="ECO:0007669"/>
    <property type="project" value="InterPro"/>
</dbReference>
<dbReference type="AlphaFoldDB" id="A0AAU9V010"/>
<dbReference type="PROSITE" id="PS50158">
    <property type="entry name" value="ZF_CCHC"/>
    <property type="match status" value="1"/>
</dbReference>
<evidence type="ECO:0000256" key="1">
    <source>
        <dbReference type="PROSITE-ProRule" id="PRU00047"/>
    </source>
</evidence>
<accession>A0AAU9V010</accession>
<keyword evidence="5" id="KW-1185">Reference proteome</keyword>
<protein>
    <recommendedName>
        <fullName evidence="3">CCHC-type domain-containing protein</fullName>
    </recommendedName>
</protein>
<dbReference type="Gene3D" id="4.10.60.10">
    <property type="entry name" value="Zinc finger, CCHC-type"/>
    <property type="match status" value="1"/>
</dbReference>
<evidence type="ECO:0000256" key="2">
    <source>
        <dbReference type="SAM" id="MobiDB-lite"/>
    </source>
</evidence>
<feature type="region of interest" description="Disordered" evidence="2">
    <location>
        <begin position="80"/>
        <end position="117"/>
    </location>
</feature>
<dbReference type="InterPro" id="IPR021109">
    <property type="entry name" value="Peptidase_aspartic_dom_sf"/>
</dbReference>
<dbReference type="EMBL" id="CAKOGL010000026">
    <property type="protein sequence ID" value="CAH2103149.1"/>
    <property type="molecule type" value="Genomic_DNA"/>
</dbReference>
<feature type="compositionally biased region" description="Polar residues" evidence="2">
    <location>
        <begin position="143"/>
        <end position="152"/>
    </location>
</feature>
<comment type="caution">
    <text evidence="4">The sequence shown here is derived from an EMBL/GenBank/DDBJ whole genome shotgun (WGS) entry which is preliminary data.</text>
</comment>
<keyword evidence="1" id="KW-0863">Zinc-finger</keyword>